<accession>A0A1Z4VT49</accession>
<dbReference type="OrthoDB" id="6195511at2"/>
<dbReference type="KEGG" id="ttc:FOKN1_2299"/>
<reference evidence="2 3" key="1">
    <citation type="submission" date="2017-05" db="EMBL/GenBank/DDBJ databases">
        <title>Thiocyanate degradation by Thiohalobacter thiocyanaticus FOKN1.</title>
        <authorList>
            <person name="Oshiki M."/>
            <person name="Fukushima T."/>
            <person name="Kawano S."/>
            <person name="Nakagawa J."/>
        </authorList>
    </citation>
    <scope>NUCLEOTIDE SEQUENCE [LARGE SCALE GENOMIC DNA]</scope>
    <source>
        <strain evidence="2 3">FOKN1</strain>
    </source>
</reference>
<dbReference type="Proteomes" id="UP000218765">
    <property type="component" value="Chromosome"/>
</dbReference>
<protein>
    <submittedName>
        <fullName evidence="2">Anaerobic dehydrogenases</fullName>
    </submittedName>
</protein>
<feature type="compositionally biased region" description="Basic and acidic residues" evidence="1">
    <location>
        <begin position="1"/>
        <end position="11"/>
    </location>
</feature>
<evidence type="ECO:0000256" key="1">
    <source>
        <dbReference type="SAM" id="MobiDB-lite"/>
    </source>
</evidence>
<feature type="compositionally biased region" description="Polar residues" evidence="1">
    <location>
        <begin position="12"/>
        <end position="24"/>
    </location>
</feature>
<keyword evidence="3" id="KW-1185">Reference proteome</keyword>
<dbReference type="EMBL" id="AP018052">
    <property type="protein sequence ID" value="BAZ94673.1"/>
    <property type="molecule type" value="Genomic_DNA"/>
</dbReference>
<organism evidence="2 3">
    <name type="scientific">Thiohalobacter thiocyanaticus</name>
    <dbReference type="NCBI Taxonomy" id="585455"/>
    <lineage>
        <taxon>Bacteria</taxon>
        <taxon>Pseudomonadati</taxon>
        <taxon>Pseudomonadota</taxon>
        <taxon>Gammaproteobacteria</taxon>
        <taxon>Thiohalobacterales</taxon>
        <taxon>Thiohalobacteraceae</taxon>
        <taxon>Thiohalobacter</taxon>
    </lineage>
</organism>
<gene>
    <name evidence="2" type="ORF">FOKN1_2299</name>
</gene>
<dbReference type="RefSeq" id="WP_096366742.1">
    <property type="nucleotide sequence ID" value="NZ_AP018052.1"/>
</dbReference>
<sequence length="222" mass="23316">MATEKDTEKTENQIVESESATPVGSGTRRRILKGAALTPVLLSLSSRPVLGAECTISGFMSGNVSDHGHDDCACGFTPGAWKTPDRGDGNWNHTPFDPGTCANSKGKGKGQCNSYNSDGTPFFGPSTFSGSDPHYAGKTLMQVLWLQGNQDPHQFGAHIVAALLNSYAIPGYGMSPADVQAIYANVDANGGAAAGYYMGNNGKILTVEQVVAFIQSTLCAYQ</sequence>
<proteinExistence type="predicted"/>
<feature type="region of interest" description="Disordered" evidence="1">
    <location>
        <begin position="1"/>
        <end position="26"/>
    </location>
</feature>
<evidence type="ECO:0000313" key="3">
    <source>
        <dbReference type="Proteomes" id="UP000218765"/>
    </source>
</evidence>
<dbReference type="AlphaFoldDB" id="A0A1Z4VT49"/>
<name>A0A1Z4VT49_9GAMM</name>
<evidence type="ECO:0000313" key="2">
    <source>
        <dbReference type="EMBL" id="BAZ94673.1"/>
    </source>
</evidence>